<dbReference type="Proteomes" id="UP000198518">
    <property type="component" value="Unassembled WGS sequence"/>
</dbReference>
<dbReference type="AlphaFoldDB" id="A0A1I0QR36"/>
<name>A0A1I0QR36_9EURY</name>
<keyword evidence="1" id="KW-0472">Membrane</keyword>
<gene>
    <name evidence="3" type="ORF">SAMN04487945_2882</name>
</gene>
<reference evidence="3 4" key="1">
    <citation type="submission" date="2016-10" db="EMBL/GenBank/DDBJ databases">
        <authorList>
            <person name="de Groot N.N."/>
        </authorList>
    </citation>
    <scope>NUCLEOTIDE SEQUENCE [LARGE SCALE GENOMIC DNA]</scope>
    <source>
        <strain evidence="3 4">CGMCC 1.5337</strain>
    </source>
</reference>
<accession>A0A1I0QR36</accession>
<evidence type="ECO:0000313" key="4">
    <source>
        <dbReference type="Proteomes" id="UP000198518"/>
    </source>
</evidence>
<sequence length="70" mass="7142">MASKLAGWFGSLSFAQQIIVLALVFDPLGFAGGWLLAPSVGLEPLFGAVFGVVAASIPTSLHVLREASAA</sequence>
<keyword evidence="4" id="KW-1185">Reference proteome</keyword>
<evidence type="ECO:0000256" key="1">
    <source>
        <dbReference type="SAM" id="Phobius"/>
    </source>
</evidence>
<dbReference type="RefSeq" id="WP_089670155.1">
    <property type="nucleotide sequence ID" value="NZ_FOJA01000001.1"/>
</dbReference>
<keyword evidence="1" id="KW-1133">Transmembrane helix</keyword>
<proteinExistence type="predicted"/>
<dbReference type="OrthoDB" id="257357at2157"/>
<evidence type="ECO:0000259" key="2">
    <source>
        <dbReference type="Pfam" id="PF26464"/>
    </source>
</evidence>
<protein>
    <recommendedName>
        <fullName evidence="2">DUF8141 domain-containing protein</fullName>
    </recommendedName>
</protein>
<dbReference type="InterPro" id="IPR058454">
    <property type="entry name" value="DUF8141"/>
</dbReference>
<feature type="domain" description="DUF8141" evidence="2">
    <location>
        <begin position="3"/>
        <end position="67"/>
    </location>
</feature>
<dbReference type="Pfam" id="PF26464">
    <property type="entry name" value="DUF8141"/>
    <property type="match status" value="1"/>
</dbReference>
<keyword evidence="1" id="KW-0812">Transmembrane</keyword>
<organism evidence="3 4">
    <name type="scientific">Halobacterium jilantaiense</name>
    <dbReference type="NCBI Taxonomy" id="355548"/>
    <lineage>
        <taxon>Archaea</taxon>
        <taxon>Methanobacteriati</taxon>
        <taxon>Methanobacteriota</taxon>
        <taxon>Stenosarchaea group</taxon>
        <taxon>Halobacteria</taxon>
        <taxon>Halobacteriales</taxon>
        <taxon>Halobacteriaceae</taxon>
        <taxon>Halobacterium</taxon>
    </lineage>
</organism>
<feature type="transmembrane region" description="Helical" evidence="1">
    <location>
        <begin position="45"/>
        <end position="64"/>
    </location>
</feature>
<evidence type="ECO:0000313" key="3">
    <source>
        <dbReference type="EMBL" id="SEW29974.1"/>
    </source>
</evidence>
<feature type="transmembrane region" description="Helical" evidence="1">
    <location>
        <begin position="5"/>
        <end position="25"/>
    </location>
</feature>
<dbReference type="EMBL" id="FOJA01000001">
    <property type="protein sequence ID" value="SEW29974.1"/>
    <property type="molecule type" value="Genomic_DNA"/>
</dbReference>